<protein>
    <submittedName>
        <fullName evidence="1">Uncharacterized protein</fullName>
    </submittedName>
</protein>
<evidence type="ECO:0000313" key="1">
    <source>
        <dbReference type="EMBL" id="APV43827.1"/>
    </source>
</evidence>
<organism evidence="1 2">
    <name type="scientific">Dehalogenimonas formicexedens</name>
    <dbReference type="NCBI Taxonomy" id="1839801"/>
    <lineage>
        <taxon>Bacteria</taxon>
        <taxon>Bacillati</taxon>
        <taxon>Chloroflexota</taxon>
        <taxon>Dehalococcoidia</taxon>
        <taxon>Dehalococcoidales</taxon>
        <taxon>Dehalococcoidaceae</taxon>
        <taxon>Dehalogenimonas</taxon>
    </lineage>
</organism>
<evidence type="ECO:0000313" key="2">
    <source>
        <dbReference type="Proteomes" id="UP000185934"/>
    </source>
</evidence>
<dbReference type="EMBL" id="CP018258">
    <property type="protein sequence ID" value="APV43827.1"/>
    <property type="molecule type" value="Genomic_DNA"/>
</dbReference>
<keyword evidence="2" id="KW-1185">Reference proteome</keyword>
<name>A0A1P8F5S2_9CHLR</name>
<dbReference type="AlphaFoldDB" id="A0A1P8F5S2"/>
<accession>A0A1P8F5S2</accession>
<dbReference type="Proteomes" id="UP000185934">
    <property type="component" value="Chromosome"/>
</dbReference>
<reference evidence="2" key="1">
    <citation type="submission" date="2016-11" db="EMBL/GenBank/DDBJ databases">
        <title>Dehalogenimonas formicexedens sp. nov., a chlorinated alkane respiring bacterium isolated from contaminated groundwater.</title>
        <authorList>
            <person name="Key T.A."/>
            <person name="Bowman K.S."/>
            <person name="Lee I."/>
            <person name="Chun J."/>
            <person name="Albuquerque L."/>
            <person name="da Costa M.S."/>
            <person name="Rainey F.A."/>
            <person name="Moe W.M."/>
        </authorList>
    </citation>
    <scope>NUCLEOTIDE SEQUENCE [LARGE SCALE GENOMIC DNA]</scope>
    <source>
        <strain evidence="2">NSZ-14</strain>
    </source>
</reference>
<dbReference type="KEGG" id="dfo:Dform_00472"/>
<proteinExistence type="predicted"/>
<sequence length="162" mass="18452">MRDGRAFIPHLLLHKVEILMRNDSRPSVFQPDRAPHKNSGIGFVSEHLVDCRPAPVLTFKSTKTVRIKFTGNGLATLVFQRHFKLELNNLDRNRIIRHGFEFVPELFAVLHLDDLVTIRRPGAVEEAALGIFHLATLDVLPHVQAVEFVDRFDDTLQEVSGR</sequence>
<gene>
    <name evidence="1" type="ORF">Dform_00472</name>
</gene>